<evidence type="ECO:0000256" key="1">
    <source>
        <dbReference type="SAM" id="SignalP"/>
    </source>
</evidence>
<gene>
    <name evidence="2" type="ORF">SAMN02745857_01038</name>
</gene>
<dbReference type="EMBL" id="FWXD01000005">
    <property type="protein sequence ID" value="SMC20752.1"/>
    <property type="molecule type" value="Genomic_DNA"/>
</dbReference>
<reference evidence="2 3" key="1">
    <citation type="submission" date="2017-04" db="EMBL/GenBank/DDBJ databases">
        <authorList>
            <person name="Afonso C.L."/>
            <person name="Miller P.J."/>
            <person name="Scott M.A."/>
            <person name="Spackman E."/>
            <person name="Goraichik I."/>
            <person name="Dimitrov K.M."/>
            <person name="Suarez D.L."/>
            <person name="Swayne D.E."/>
        </authorList>
    </citation>
    <scope>NUCLEOTIDE SEQUENCE [LARGE SCALE GENOMIC DNA]</scope>
    <source>
        <strain evidence="2 3">DSM 23236</strain>
    </source>
</reference>
<protein>
    <submittedName>
        <fullName evidence="2">Uncharacterized protein</fullName>
    </submittedName>
</protein>
<organism evidence="2 3">
    <name type="scientific">Andreprevotia lacus DSM 23236</name>
    <dbReference type="NCBI Taxonomy" id="1121001"/>
    <lineage>
        <taxon>Bacteria</taxon>
        <taxon>Pseudomonadati</taxon>
        <taxon>Pseudomonadota</taxon>
        <taxon>Betaproteobacteria</taxon>
        <taxon>Neisseriales</taxon>
        <taxon>Chitinibacteraceae</taxon>
        <taxon>Andreprevotia</taxon>
    </lineage>
</organism>
<accession>A0A1W1X9X7</accession>
<dbReference type="AlphaFoldDB" id="A0A1W1X9X7"/>
<sequence length="64" mass="7210">MKKCFALGLLLLCGLMSNASAMEIRYYQVYTGGGQSYCDWVWPGSEYFGVRQGSGPYYYVACKK</sequence>
<feature type="signal peptide" evidence="1">
    <location>
        <begin position="1"/>
        <end position="21"/>
    </location>
</feature>
<keyword evidence="3" id="KW-1185">Reference proteome</keyword>
<dbReference type="Proteomes" id="UP000192761">
    <property type="component" value="Unassembled WGS sequence"/>
</dbReference>
<proteinExistence type="predicted"/>
<name>A0A1W1X9X7_9NEIS</name>
<dbReference type="RefSeq" id="WP_084089604.1">
    <property type="nucleotide sequence ID" value="NZ_FWXD01000005.1"/>
</dbReference>
<evidence type="ECO:0000313" key="2">
    <source>
        <dbReference type="EMBL" id="SMC20752.1"/>
    </source>
</evidence>
<feature type="chain" id="PRO_5012167376" evidence="1">
    <location>
        <begin position="22"/>
        <end position="64"/>
    </location>
</feature>
<keyword evidence="1" id="KW-0732">Signal</keyword>
<evidence type="ECO:0000313" key="3">
    <source>
        <dbReference type="Proteomes" id="UP000192761"/>
    </source>
</evidence>